<organism evidence="2 3">
    <name type="scientific">Hordeum vulgare subsp. vulgare</name>
    <name type="common">Domesticated barley</name>
    <dbReference type="NCBI Taxonomy" id="112509"/>
    <lineage>
        <taxon>Eukaryota</taxon>
        <taxon>Viridiplantae</taxon>
        <taxon>Streptophyta</taxon>
        <taxon>Embryophyta</taxon>
        <taxon>Tracheophyta</taxon>
        <taxon>Spermatophyta</taxon>
        <taxon>Magnoliopsida</taxon>
        <taxon>Liliopsida</taxon>
        <taxon>Poales</taxon>
        <taxon>Poaceae</taxon>
        <taxon>BOP clade</taxon>
        <taxon>Pooideae</taxon>
        <taxon>Triticodae</taxon>
        <taxon>Triticeae</taxon>
        <taxon>Hordeinae</taxon>
        <taxon>Hordeum</taxon>
    </lineage>
</organism>
<evidence type="ECO:0000256" key="1">
    <source>
        <dbReference type="SAM" id="Phobius"/>
    </source>
</evidence>
<feature type="transmembrane region" description="Helical" evidence="1">
    <location>
        <begin position="12"/>
        <end position="34"/>
    </location>
</feature>
<keyword evidence="3" id="KW-1185">Reference proteome</keyword>
<dbReference type="PANTHER" id="PTHR33994">
    <property type="entry name" value="OS04G0515000 PROTEIN"/>
    <property type="match status" value="1"/>
</dbReference>
<dbReference type="Gramene" id="HORVU.MOREX.r2.6HG0458070.1">
    <property type="protein sequence ID" value="HORVU.MOREX.r2.6HG0458070.1.CDS.1"/>
    <property type="gene ID" value="HORVU.MOREX.r2.6HG0458070"/>
</dbReference>
<reference evidence="2" key="2">
    <citation type="submission" date="2020-10" db="EMBL/GenBank/DDBJ databases">
        <authorList>
            <person name="Scholz U."/>
            <person name="Mascher M."/>
            <person name="Fiebig A."/>
        </authorList>
    </citation>
    <scope>NUCLEOTIDE SEQUENCE [LARGE SCALE GENOMIC DNA]</scope>
    <source>
        <strain evidence="2">cv. Morex</strain>
    </source>
</reference>
<keyword evidence="1" id="KW-0812">Transmembrane</keyword>
<evidence type="ECO:0000313" key="3">
    <source>
        <dbReference type="Proteomes" id="UP000011116"/>
    </source>
</evidence>
<keyword evidence="1" id="KW-1133">Transmembrane helix</keyword>
<evidence type="ECO:0000313" key="2">
    <source>
        <dbReference type="EnsemblPlants" id="HORVU.MOREX.r3.6HG0551260.1.CDS1"/>
    </source>
</evidence>
<protein>
    <submittedName>
        <fullName evidence="2">Uncharacterized protein</fullName>
    </submittedName>
</protein>
<name>A0A8I6XYL5_HORVV</name>
<dbReference type="Proteomes" id="UP000011116">
    <property type="component" value="Chromosome 6H"/>
</dbReference>
<accession>A0A8I6XYL5</accession>
<reference evidence="3" key="1">
    <citation type="journal article" date="2012" name="Nature">
        <title>A physical, genetic and functional sequence assembly of the barley genome.</title>
        <authorList>
            <consortium name="The International Barley Genome Sequencing Consortium"/>
            <person name="Mayer K.F."/>
            <person name="Waugh R."/>
            <person name="Brown J.W."/>
            <person name="Schulman A."/>
            <person name="Langridge P."/>
            <person name="Platzer M."/>
            <person name="Fincher G.B."/>
            <person name="Muehlbauer G.J."/>
            <person name="Sato K."/>
            <person name="Close T.J."/>
            <person name="Wise R.P."/>
            <person name="Stein N."/>
        </authorList>
    </citation>
    <scope>NUCLEOTIDE SEQUENCE [LARGE SCALE GENOMIC DNA]</scope>
    <source>
        <strain evidence="3">cv. Morex</strain>
    </source>
</reference>
<dbReference type="AlphaFoldDB" id="A0A8I6XYL5"/>
<keyword evidence="1" id="KW-0472">Membrane</keyword>
<dbReference type="PANTHER" id="PTHR33994:SF19">
    <property type="entry name" value="LATE EMBRYOGENESIS ABUNDANT PROTEIN LEA-2 SUBGROUP DOMAIN-CONTAINING PROTEIN"/>
    <property type="match status" value="1"/>
</dbReference>
<sequence length="197" mass="21474">MAHQREFTKYQMIVLALLLVTTVPFIAAVVRGMVKTIGYTHPAYTVTIDSIGGLAADLAAPVSPEFKLTFRIDERTGRHTACIGHRPAVAMDYQGAVLARGPVPELCVDENTGAAEAPAAAWGTDIKIPAFMRDQLREELRRGEAAFGVSVRVPSENNGGPDTLFQCRGKVGEESAPCSMTYIASKDNQEIRWYIFT</sequence>
<reference evidence="2" key="3">
    <citation type="submission" date="2022-01" db="UniProtKB">
        <authorList>
            <consortium name="EnsemblPlants"/>
        </authorList>
    </citation>
    <scope>IDENTIFICATION</scope>
    <source>
        <strain evidence="2">subsp. vulgare</strain>
    </source>
</reference>
<dbReference type="EnsemblPlants" id="HORVU.MOREX.r3.6HG0551260.1">
    <property type="protein sequence ID" value="HORVU.MOREX.r3.6HG0551260.1.CDS1"/>
    <property type="gene ID" value="HORVU.MOREX.r3.6HG0551260"/>
</dbReference>
<dbReference type="Gramene" id="HORVU.MOREX.r3.6HG0551260.1">
    <property type="protein sequence ID" value="HORVU.MOREX.r3.6HG0551260.1.CDS1"/>
    <property type="gene ID" value="HORVU.MOREX.r3.6HG0551260"/>
</dbReference>
<proteinExistence type="predicted"/>